<keyword evidence="3" id="KW-1185">Reference proteome</keyword>
<evidence type="ECO:0000256" key="1">
    <source>
        <dbReference type="SAM" id="MobiDB-lite"/>
    </source>
</evidence>
<dbReference type="OrthoDB" id="3243413at2759"/>
<evidence type="ECO:0000313" key="2">
    <source>
        <dbReference type="EMBL" id="KAE9402825.1"/>
    </source>
</evidence>
<feature type="region of interest" description="Disordered" evidence="1">
    <location>
        <begin position="426"/>
        <end position="506"/>
    </location>
</feature>
<organism evidence="2 3">
    <name type="scientific">Gymnopus androsaceus JB14</name>
    <dbReference type="NCBI Taxonomy" id="1447944"/>
    <lineage>
        <taxon>Eukaryota</taxon>
        <taxon>Fungi</taxon>
        <taxon>Dikarya</taxon>
        <taxon>Basidiomycota</taxon>
        <taxon>Agaricomycotina</taxon>
        <taxon>Agaricomycetes</taxon>
        <taxon>Agaricomycetidae</taxon>
        <taxon>Agaricales</taxon>
        <taxon>Marasmiineae</taxon>
        <taxon>Omphalotaceae</taxon>
        <taxon>Gymnopus</taxon>
    </lineage>
</organism>
<gene>
    <name evidence="2" type="ORF">BT96DRAFT_917923</name>
</gene>
<evidence type="ECO:0000313" key="3">
    <source>
        <dbReference type="Proteomes" id="UP000799118"/>
    </source>
</evidence>
<dbReference type="Proteomes" id="UP000799118">
    <property type="component" value="Unassembled WGS sequence"/>
</dbReference>
<feature type="compositionally biased region" description="Polar residues" evidence="1">
    <location>
        <begin position="254"/>
        <end position="268"/>
    </location>
</feature>
<feature type="compositionally biased region" description="Basic and acidic residues" evidence="1">
    <location>
        <begin position="449"/>
        <end position="463"/>
    </location>
</feature>
<feature type="compositionally biased region" description="Pro residues" evidence="1">
    <location>
        <begin position="272"/>
        <end position="285"/>
    </location>
</feature>
<dbReference type="EMBL" id="ML769431">
    <property type="protein sequence ID" value="KAE9402825.1"/>
    <property type="molecule type" value="Genomic_DNA"/>
</dbReference>
<dbReference type="AlphaFoldDB" id="A0A6A4I209"/>
<feature type="compositionally biased region" description="Low complexity" evidence="1">
    <location>
        <begin position="464"/>
        <end position="478"/>
    </location>
</feature>
<feature type="region of interest" description="Disordered" evidence="1">
    <location>
        <begin position="188"/>
        <end position="310"/>
    </location>
</feature>
<proteinExistence type="predicted"/>
<feature type="compositionally biased region" description="Polar residues" evidence="1">
    <location>
        <begin position="290"/>
        <end position="301"/>
    </location>
</feature>
<sequence length="506" mass="55058">MPKRIPTPPLADNTNYFTVYFPYPLNANWELKADQITFARWIACIIPNHYFSAIMYKPSARGMVLVEIDREFKEHRLLLGEHKWNEFLRQPTDEEKSCSTQIFYSTYSNHRAAQKDGWLTIHVQDSWFNDFSPTNKIIMSPYPSTHWCAPPAEDRTNKAMCRPLPVASFPPPPKAPKQVVGSTQWVQSNNAPAGANPLSRAAQQSAWNSGKPIPTPSANQPAPKAWGSQKSAPAPRASTSSQPLQGAWGAQRPATVTSATGAWGTNKSVGPPGLPPPATNVPSAPPGLVRSNQHSGSSTGSLDRASDAAADSAINSSNAEYNELMAHTGKMSVSDSMEQKLLGIGDDEDDHETNYAAFEFPHMGAVTTVGYQARSESIKEDLWANIKTEEPEDEELLCPTHGVLCTKGICKDKSDLVRRKEREAKLAANAGKKSGGGGGKKKGGWRSGNKQDDNAGFVRRDSRNNSSTNSSANGGSRSVSRANSTLPPVTPFDHDDEADPWGEEQF</sequence>
<reference evidence="2" key="1">
    <citation type="journal article" date="2019" name="Environ. Microbiol.">
        <title>Fungal ecological strategies reflected in gene transcription - a case study of two litter decomposers.</title>
        <authorList>
            <person name="Barbi F."/>
            <person name="Kohler A."/>
            <person name="Barry K."/>
            <person name="Baskaran P."/>
            <person name="Daum C."/>
            <person name="Fauchery L."/>
            <person name="Ihrmark K."/>
            <person name="Kuo A."/>
            <person name="LaButti K."/>
            <person name="Lipzen A."/>
            <person name="Morin E."/>
            <person name="Grigoriev I.V."/>
            <person name="Henrissat B."/>
            <person name="Lindahl B."/>
            <person name="Martin F."/>
        </authorList>
    </citation>
    <scope>NUCLEOTIDE SEQUENCE</scope>
    <source>
        <strain evidence="2">JB14</strain>
    </source>
</reference>
<feature type="region of interest" description="Disordered" evidence="1">
    <location>
        <begin position="163"/>
        <end position="182"/>
    </location>
</feature>
<name>A0A6A4I209_9AGAR</name>
<protein>
    <submittedName>
        <fullName evidence="2">Uncharacterized protein</fullName>
    </submittedName>
</protein>
<accession>A0A6A4I209</accession>
<feature type="compositionally biased region" description="Acidic residues" evidence="1">
    <location>
        <begin position="494"/>
        <end position="506"/>
    </location>
</feature>